<protein>
    <submittedName>
        <fullName evidence="7">FMN-binding domain-containing protein</fullName>
    </submittedName>
</protein>
<evidence type="ECO:0000256" key="3">
    <source>
        <dbReference type="ARBA" id="ARBA00022630"/>
    </source>
</evidence>
<evidence type="ECO:0000313" key="7">
    <source>
        <dbReference type="EMBL" id="SFO54901.1"/>
    </source>
</evidence>
<dbReference type="InterPro" id="IPR010209">
    <property type="entry name" value="Ion_transpt_RnfG/RsxG"/>
</dbReference>
<dbReference type="GO" id="GO:0010181">
    <property type="term" value="F:FMN binding"/>
    <property type="evidence" value="ECO:0007669"/>
    <property type="project" value="InterPro"/>
</dbReference>
<dbReference type="STRING" id="1527.SAMN04489757_13833"/>
<keyword evidence="5" id="KW-0249">Electron transport</keyword>
<organism evidence="7 8">
    <name type="scientific">Anaerocolumna aminovalerica</name>
    <dbReference type="NCBI Taxonomy" id="1527"/>
    <lineage>
        <taxon>Bacteria</taxon>
        <taxon>Bacillati</taxon>
        <taxon>Bacillota</taxon>
        <taxon>Clostridia</taxon>
        <taxon>Lachnospirales</taxon>
        <taxon>Lachnospiraceae</taxon>
        <taxon>Anaerocolumna</taxon>
    </lineage>
</organism>
<accession>A0A1I5I497</accession>
<evidence type="ECO:0000256" key="2">
    <source>
        <dbReference type="ARBA" id="ARBA00022553"/>
    </source>
</evidence>
<keyword evidence="2" id="KW-0597">Phosphoprotein</keyword>
<dbReference type="AlphaFoldDB" id="A0A1I5I497"/>
<keyword evidence="8" id="KW-1185">Reference proteome</keyword>
<evidence type="ECO:0000313" key="8">
    <source>
        <dbReference type="Proteomes" id="UP000198806"/>
    </source>
</evidence>
<sequence length="264" mass="27700">MRRRRYGQGIALGAMCVLSLGIIFSMRTIKDQAVVAASGTPVDITGMSGDTYQVKELHTLEDGSYVVYGTAKGFASDIETAVTFDKTGENILSLEIVSQGETDGIGSKVTEDAFLSQFHDITAPIKVADLEVVSPTTGKVNTSGEAAATTELAGEDYSSSEWNPGDTSPEANAMRTLYAAGLLASSKNGEKLSTPLTDLSPEDQAKAKLQKANLLVSGSEEEPAGEPVNVTDMDAISGATVSSKAVAVTINNGYFFLKEAVLNK</sequence>
<gene>
    <name evidence="7" type="ORF">SAMN04489757_13833</name>
</gene>
<dbReference type="GO" id="GO:0009055">
    <property type="term" value="F:electron transfer activity"/>
    <property type="evidence" value="ECO:0007669"/>
    <property type="project" value="InterPro"/>
</dbReference>
<dbReference type="InterPro" id="IPR007329">
    <property type="entry name" value="FMN-bd"/>
</dbReference>
<dbReference type="SMART" id="SM00900">
    <property type="entry name" value="FMN_bind"/>
    <property type="match status" value="1"/>
</dbReference>
<evidence type="ECO:0000259" key="6">
    <source>
        <dbReference type="SMART" id="SM00900"/>
    </source>
</evidence>
<feature type="domain" description="FMN-binding" evidence="6">
    <location>
        <begin position="73"/>
        <end position="257"/>
    </location>
</feature>
<dbReference type="GO" id="GO:0005886">
    <property type="term" value="C:plasma membrane"/>
    <property type="evidence" value="ECO:0007669"/>
    <property type="project" value="InterPro"/>
</dbReference>
<name>A0A1I5I497_9FIRM</name>
<evidence type="ECO:0000256" key="4">
    <source>
        <dbReference type="ARBA" id="ARBA00022643"/>
    </source>
</evidence>
<dbReference type="RefSeq" id="WP_170848053.1">
    <property type="nucleotide sequence ID" value="NZ_BAABFM010000011.1"/>
</dbReference>
<dbReference type="EMBL" id="FOWD01000038">
    <property type="protein sequence ID" value="SFO54901.1"/>
    <property type="molecule type" value="Genomic_DNA"/>
</dbReference>
<keyword evidence="4" id="KW-0288">FMN</keyword>
<evidence type="ECO:0000256" key="1">
    <source>
        <dbReference type="ARBA" id="ARBA00022448"/>
    </source>
</evidence>
<evidence type="ECO:0000256" key="5">
    <source>
        <dbReference type="ARBA" id="ARBA00022982"/>
    </source>
</evidence>
<keyword evidence="3" id="KW-0285">Flavoprotein</keyword>
<dbReference type="Proteomes" id="UP000198806">
    <property type="component" value="Unassembled WGS sequence"/>
</dbReference>
<proteinExistence type="predicted"/>
<dbReference type="Pfam" id="PF04205">
    <property type="entry name" value="FMN_bind"/>
    <property type="match status" value="1"/>
</dbReference>
<dbReference type="PANTHER" id="PTHR36118">
    <property type="entry name" value="ION-TRANSLOCATING OXIDOREDUCTASE COMPLEX SUBUNIT G"/>
    <property type="match status" value="1"/>
</dbReference>
<reference evidence="7 8" key="1">
    <citation type="submission" date="2016-10" db="EMBL/GenBank/DDBJ databases">
        <authorList>
            <person name="de Groot N.N."/>
        </authorList>
    </citation>
    <scope>NUCLEOTIDE SEQUENCE [LARGE SCALE GENOMIC DNA]</scope>
    <source>
        <strain evidence="7 8">DSM 1283</strain>
    </source>
</reference>
<keyword evidence="1" id="KW-0813">Transport</keyword>
<dbReference type="GO" id="GO:0022900">
    <property type="term" value="P:electron transport chain"/>
    <property type="evidence" value="ECO:0007669"/>
    <property type="project" value="InterPro"/>
</dbReference>
<dbReference type="PANTHER" id="PTHR36118:SF1">
    <property type="entry name" value="ION-TRANSLOCATING OXIDOREDUCTASE COMPLEX SUBUNIT G"/>
    <property type="match status" value="1"/>
</dbReference>